<dbReference type="KEGG" id="tad:TRIADDRAFT_55460"/>
<keyword evidence="7" id="KW-0186">Copper</keyword>
<evidence type="ECO:0000256" key="7">
    <source>
        <dbReference type="ARBA" id="ARBA00023008"/>
    </source>
</evidence>
<keyword evidence="12" id="KW-1133">Transmembrane helix</keyword>
<dbReference type="InterPro" id="IPR000945">
    <property type="entry name" value="DBH-like"/>
</dbReference>
<dbReference type="PROSITE" id="PS50836">
    <property type="entry name" value="DOMON"/>
    <property type="match status" value="1"/>
</dbReference>
<keyword evidence="9 12" id="KW-0472">Membrane</keyword>
<dbReference type="Gene3D" id="2.60.40.1210">
    <property type="entry name" value="Cellobiose dehydrogenase, cytochrome domain"/>
    <property type="match status" value="1"/>
</dbReference>
<dbReference type="Pfam" id="PF03351">
    <property type="entry name" value="DOMON"/>
    <property type="match status" value="1"/>
</dbReference>
<keyword evidence="6" id="KW-0560">Oxidoreductase</keyword>
<dbReference type="RefSeq" id="XP_002111434.1">
    <property type="nucleotide sequence ID" value="XM_002111398.1"/>
</dbReference>
<evidence type="ECO:0000256" key="9">
    <source>
        <dbReference type="ARBA" id="ARBA00023136"/>
    </source>
</evidence>
<dbReference type="Pfam" id="PF03712">
    <property type="entry name" value="Cu2_monoox_C"/>
    <property type="match status" value="1"/>
</dbReference>
<dbReference type="InterPro" id="IPR045266">
    <property type="entry name" value="DOH_DOMON"/>
</dbReference>
<dbReference type="CDD" id="cd09631">
    <property type="entry name" value="DOMON_DOH"/>
    <property type="match status" value="1"/>
</dbReference>
<keyword evidence="15" id="KW-1185">Reference proteome</keyword>
<protein>
    <recommendedName>
        <fullName evidence="13">DOMON domain-containing protein</fullName>
    </recommendedName>
</protein>
<organism evidence="14 15">
    <name type="scientific">Trichoplax adhaerens</name>
    <name type="common">Trichoplax reptans</name>
    <dbReference type="NCBI Taxonomy" id="10228"/>
    <lineage>
        <taxon>Eukaryota</taxon>
        <taxon>Metazoa</taxon>
        <taxon>Placozoa</taxon>
        <taxon>Uniplacotomia</taxon>
        <taxon>Trichoplacea</taxon>
        <taxon>Trichoplacidae</taxon>
        <taxon>Trichoplax</taxon>
    </lineage>
</organism>
<dbReference type="InterPro" id="IPR036939">
    <property type="entry name" value="Cu2_ascorb_mOase_N_sf"/>
</dbReference>
<dbReference type="GO" id="GO:0042421">
    <property type="term" value="P:norepinephrine biosynthetic process"/>
    <property type="evidence" value="ECO:0000318"/>
    <property type="project" value="GO_Central"/>
</dbReference>
<dbReference type="GO" id="GO:0004500">
    <property type="term" value="F:dopamine beta-monooxygenase activity"/>
    <property type="evidence" value="ECO:0000318"/>
    <property type="project" value="GO_Central"/>
</dbReference>
<dbReference type="GO" id="GO:0005615">
    <property type="term" value="C:extracellular space"/>
    <property type="evidence" value="ECO:0000318"/>
    <property type="project" value="GO_Central"/>
</dbReference>
<feature type="transmembrane region" description="Helical" evidence="12">
    <location>
        <begin position="550"/>
        <end position="573"/>
    </location>
</feature>
<dbReference type="SUPFAM" id="SSF49344">
    <property type="entry name" value="CBD9-like"/>
    <property type="match status" value="1"/>
</dbReference>
<dbReference type="AlphaFoldDB" id="B3RUY7"/>
<keyword evidence="8" id="KW-0503">Monooxygenase</keyword>
<evidence type="ECO:0000313" key="15">
    <source>
        <dbReference type="Proteomes" id="UP000009022"/>
    </source>
</evidence>
<dbReference type="Proteomes" id="UP000009022">
    <property type="component" value="Unassembled WGS sequence"/>
</dbReference>
<dbReference type="GO" id="GO:0006589">
    <property type="term" value="P:octopamine biosynthetic process"/>
    <property type="evidence" value="ECO:0000318"/>
    <property type="project" value="GO_Central"/>
</dbReference>
<evidence type="ECO:0000256" key="12">
    <source>
        <dbReference type="SAM" id="Phobius"/>
    </source>
</evidence>
<sequence length="574" mass="64390">MDEDLNYKLDWTFDRFQKTMTFTVRVKTTGWVGFGISPYTGKMPGSDVVIGWVDSSGKAYLQDRYAIGRTLPELDSTQDYKLISGSESNGITTLKFWRKFDTGDSKDLKLDTGTTRLIWAYNDNDPISTTNIPMHNKMGTRSVNLFERMSEKHKPVLPSDYRTHEFRAPNVSIPRTHTTYWCVGLRMPELAEKNHVIRIDPIVTEGNEGVVHHMVLYECDSDPKWHGYSSDCSSRNMPIHLTGCRAGAVIASWAVGGESNIFPAHTGLAIGGKNSPKFTVVEMHYDNPQGRSDFIDTSGFKIFYTRQLRKYDVGALTLGYGVIPTMTIPERQDEWNITGYCPQMCTERALPKSGINVFGVFFHTHLAGKGLYTRHFRNGKELPLLAQNKHYDFNYQEILYLRNEVKIFPGDSFAVTCSYKTTNRNTTTIGGEATSDEMCLTNLFYYPKLPFSVCVTYTSPANLAPFYGKLMAQGKMPIPASNSTKDFAAAVRKTAIRDKTLLKELGYLQTYRAPEMFCAGHNLSIIMDHYGQKIPNFLPSVNYTGSAINAAITATSVNLISLIIYAVLAAALVL</sequence>
<dbReference type="InterPro" id="IPR024548">
    <property type="entry name" value="Cu2_monoox_C"/>
</dbReference>
<dbReference type="InterPro" id="IPR014784">
    <property type="entry name" value="Cu2_ascorb_mOase-like_C"/>
</dbReference>
<dbReference type="FunFam" id="2.60.120.230:FF:000001">
    <property type="entry name" value="Monooxygenase, DBH-like 1"/>
    <property type="match status" value="1"/>
</dbReference>
<dbReference type="InterPro" id="IPR028460">
    <property type="entry name" value="Tbh/DBH"/>
</dbReference>
<keyword evidence="10" id="KW-1015">Disulfide bond</keyword>
<keyword evidence="4" id="KW-0479">Metal-binding</keyword>
<evidence type="ECO:0000256" key="4">
    <source>
        <dbReference type="ARBA" id="ARBA00022723"/>
    </source>
</evidence>
<dbReference type="CTD" id="6752647"/>
<evidence type="ECO:0000256" key="5">
    <source>
        <dbReference type="ARBA" id="ARBA00022729"/>
    </source>
</evidence>
<dbReference type="eggNOG" id="KOG3568">
    <property type="taxonomic scope" value="Eukaryota"/>
</dbReference>
<accession>B3RUY7</accession>
<dbReference type="OrthoDB" id="10003276at2759"/>
<dbReference type="PANTHER" id="PTHR10157:SF23">
    <property type="entry name" value="MOXD1 HOMOLOG 1"/>
    <property type="match status" value="1"/>
</dbReference>
<dbReference type="Pfam" id="PF01082">
    <property type="entry name" value="Cu2_monooxygen"/>
    <property type="match status" value="1"/>
</dbReference>
<dbReference type="InterPro" id="IPR005018">
    <property type="entry name" value="DOMON_domain"/>
</dbReference>
<comment type="subcellular location">
    <subcellularLocation>
        <location evidence="2">Membrane</location>
    </subcellularLocation>
</comment>
<keyword evidence="12" id="KW-0812">Transmembrane</keyword>
<proteinExistence type="inferred from homology"/>
<dbReference type="EMBL" id="DS985244">
    <property type="protein sequence ID" value="EDV25401.1"/>
    <property type="molecule type" value="Genomic_DNA"/>
</dbReference>
<evidence type="ECO:0000256" key="6">
    <source>
        <dbReference type="ARBA" id="ARBA00023002"/>
    </source>
</evidence>
<feature type="domain" description="DOMON" evidence="13">
    <location>
        <begin position="5"/>
        <end position="122"/>
    </location>
</feature>
<name>B3RUY7_TRIAD</name>
<dbReference type="FunFam" id="2.60.40.1210:FF:000001">
    <property type="entry name" value="Monooxygenase, DBH-like 1, like"/>
    <property type="match status" value="1"/>
</dbReference>
<dbReference type="InParanoid" id="B3RUY7"/>
<dbReference type="PANTHER" id="PTHR10157">
    <property type="entry name" value="DOPAMINE BETA HYDROXYLASE RELATED"/>
    <property type="match status" value="1"/>
</dbReference>
<dbReference type="GO" id="GO:0030667">
    <property type="term" value="C:secretory granule membrane"/>
    <property type="evidence" value="ECO:0000318"/>
    <property type="project" value="GO_Central"/>
</dbReference>
<dbReference type="PRINTS" id="PR00767">
    <property type="entry name" value="DBMONOXGNASE"/>
</dbReference>
<dbReference type="FunCoup" id="B3RUY7">
    <property type="interactions" value="41"/>
</dbReference>
<evidence type="ECO:0000256" key="1">
    <source>
        <dbReference type="ARBA" id="ARBA00001973"/>
    </source>
</evidence>
<evidence type="ECO:0000256" key="11">
    <source>
        <dbReference type="ARBA" id="ARBA00023180"/>
    </source>
</evidence>
<evidence type="ECO:0000256" key="2">
    <source>
        <dbReference type="ARBA" id="ARBA00004370"/>
    </source>
</evidence>
<dbReference type="SMART" id="SM00664">
    <property type="entry name" value="DoH"/>
    <property type="match status" value="1"/>
</dbReference>
<dbReference type="GO" id="GO:0042420">
    <property type="term" value="P:dopamine catabolic process"/>
    <property type="evidence" value="ECO:0000318"/>
    <property type="project" value="GO_Central"/>
</dbReference>
<keyword evidence="5" id="KW-0732">Signal</keyword>
<dbReference type="GeneID" id="6752647"/>
<comment type="similarity">
    <text evidence="3">Belongs to the copper type II ascorbate-dependent monooxygenase family.</text>
</comment>
<evidence type="ECO:0000313" key="14">
    <source>
        <dbReference type="EMBL" id="EDV25401.1"/>
    </source>
</evidence>
<dbReference type="FunFam" id="2.60.120.310:FF:000004">
    <property type="entry name" value="DBH-like monooxygenase protein 1"/>
    <property type="match status" value="1"/>
</dbReference>
<dbReference type="InterPro" id="IPR008977">
    <property type="entry name" value="PHM/PNGase_F_dom_sf"/>
</dbReference>
<dbReference type="PhylomeDB" id="B3RUY7"/>
<reference evidence="14 15" key="1">
    <citation type="journal article" date="2008" name="Nature">
        <title>The Trichoplax genome and the nature of placozoans.</title>
        <authorList>
            <person name="Srivastava M."/>
            <person name="Begovic E."/>
            <person name="Chapman J."/>
            <person name="Putnam N.H."/>
            <person name="Hellsten U."/>
            <person name="Kawashima T."/>
            <person name="Kuo A."/>
            <person name="Mitros T."/>
            <person name="Salamov A."/>
            <person name="Carpenter M.L."/>
            <person name="Signorovitch A.Y."/>
            <person name="Moreno M.A."/>
            <person name="Kamm K."/>
            <person name="Grimwood J."/>
            <person name="Schmutz J."/>
            <person name="Shapiro H."/>
            <person name="Grigoriev I.V."/>
            <person name="Buss L.W."/>
            <person name="Schierwater B."/>
            <person name="Dellaporta S.L."/>
            <person name="Rokhsar D.S."/>
        </authorList>
    </citation>
    <scope>NUCLEOTIDE SEQUENCE [LARGE SCALE GENOMIC DNA]</scope>
    <source>
        <strain evidence="14 15">Grell-BS-1999</strain>
    </source>
</reference>
<dbReference type="HOGENOM" id="CLU_017939_1_0_1"/>
<dbReference type="Gene3D" id="2.60.120.230">
    <property type="match status" value="1"/>
</dbReference>
<evidence type="ECO:0000256" key="10">
    <source>
        <dbReference type="ARBA" id="ARBA00023157"/>
    </source>
</evidence>
<keyword evidence="11" id="KW-0325">Glycoprotein</keyword>
<gene>
    <name evidence="14" type="ORF">TRIADDRAFT_55460</name>
</gene>
<evidence type="ECO:0000256" key="8">
    <source>
        <dbReference type="ARBA" id="ARBA00023033"/>
    </source>
</evidence>
<dbReference type="SUPFAM" id="SSF49742">
    <property type="entry name" value="PHM/PNGase F"/>
    <property type="match status" value="2"/>
</dbReference>
<dbReference type="Gene3D" id="2.60.120.310">
    <property type="entry name" value="Copper type II, ascorbate-dependent monooxygenase, N-terminal domain"/>
    <property type="match status" value="1"/>
</dbReference>
<dbReference type="OMA" id="RLVHHIV"/>
<dbReference type="InterPro" id="IPR000323">
    <property type="entry name" value="Cu2_ascorb_mOase_N"/>
</dbReference>
<dbReference type="GO" id="GO:0005507">
    <property type="term" value="F:copper ion binding"/>
    <property type="evidence" value="ECO:0007669"/>
    <property type="project" value="InterPro"/>
</dbReference>
<comment type="cofactor">
    <cofactor evidence="1">
        <name>Cu(2+)</name>
        <dbReference type="ChEBI" id="CHEBI:29036"/>
    </cofactor>
</comment>
<evidence type="ECO:0000259" key="13">
    <source>
        <dbReference type="PROSITE" id="PS50836"/>
    </source>
</evidence>
<evidence type="ECO:0000256" key="3">
    <source>
        <dbReference type="ARBA" id="ARBA00010676"/>
    </source>
</evidence>